<sequence>MNKWQRWATGTVAGGLLVALVMKILNQPIMVIGNLLFMVGLALLVFGAVCILLKGHLFTGWRHRRRKGEDPAPLPGEKVGVRHVASVKNAPITVNAPARYGLVSGACYMVLGIIFTIL</sequence>
<keyword evidence="1" id="KW-0812">Transmembrane</keyword>
<keyword evidence="1" id="KW-0472">Membrane</keyword>
<feature type="transmembrane region" description="Helical" evidence="1">
    <location>
        <begin position="31"/>
        <end position="57"/>
    </location>
</feature>
<evidence type="ECO:0000259" key="2">
    <source>
        <dbReference type="Pfam" id="PF13038"/>
    </source>
</evidence>
<dbReference type="PATRIC" id="fig|1423803.3.peg.1170"/>
<dbReference type="InterPro" id="IPR025007">
    <property type="entry name" value="DUF3899"/>
</dbReference>
<dbReference type="Proteomes" id="UP000051589">
    <property type="component" value="Unassembled WGS sequence"/>
</dbReference>
<name>A0A0R2DBS7_9LACO</name>
<dbReference type="RefSeq" id="WP_061777370.1">
    <property type="nucleotide sequence ID" value="NZ_AYZH01000027.1"/>
</dbReference>
<keyword evidence="4" id="KW-1185">Reference proteome</keyword>
<protein>
    <recommendedName>
        <fullName evidence="2">DUF3899 domain-containing protein</fullName>
    </recommendedName>
</protein>
<keyword evidence="1" id="KW-1133">Transmembrane helix</keyword>
<dbReference type="OrthoDB" id="2322259at2"/>
<organism evidence="3 4">
    <name type="scientific">Levilactobacillus senmaizukei DSM 21775 = NBRC 103853</name>
    <dbReference type="NCBI Taxonomy" id="1423803"/>
    <lineage>
        <taxon>Bacteria</taxon>
        <taxon>Bacillati</taxon>
        <taxon>Bacillota</taxon>
        <taxon>Bacilli</taxon>
        <taxon>Lactobacillales</taxon>
        <taxon>Lactobacillaceae</taxon>
        <taxon>Levilactobacillus</taxon>
    </lineage>
</organism>
<evidence type="ECO:0000313" key="3">
    <source>
        <dbReference type="EMBL" id="KRN01298.1"/>
    </source>
</evidence>
<dbReference type="AlphaFoldDB" id="A0A0R2DBS7"/>
<accession>A0A0R2DBS7</accession>
<evidence type="ECO:0000256" key="1">
    <source>
        <dbReference type="SAM" id="Phobius"/>
    </source>
</evidence>
<reference evidence="3 4" key="1">
    <citation type="journal article" date="2015" name="Genome Announc.">
        <title>Expanding the biotechnology potential of lactobacilli through comparative genomics of 213 strains and associated genera.</title>
        <authorList>
            <person name="Sun Z."/>
            <person name="Harris H.M."/>
            <person name="McCann A."/>
            <person name="Guo C."/>
            <person name="Argimon S."/>
            <person name="Zhang W."/>
            <person name="Yang X."/>
            <person name="Jeffery I.B."/>
            <person name="Cooney J.C."/>
            <person name="Kagawa T.F."/>
            <person name="Liu W."/>
            <person name="Song Y."/>
            <person name="Salvetti E."/>
            <person name="Wrobel A."/>
            <person name="Rasinkangas P."/>
            <person name="Parkhill J."/>
            <person name="Rea M.C."/>
            <person name="O'Sullivan O."/>
            <person name="Ritari J."/>
            <person name="Douillard F.P."/>
            <person name="Paul Ross R."/>
            <person name="Yang R."/>
            <person name="Briner A.E."/>
            <person name="Felis G.E."/>
            <person name="de Vos W.M."/>
            <person name="Barrangou R."/>
            <person name="Klaenhammer T.R."/>
            <person name="Caufield P.W."/>
            <person name="Cui Y."/>
            <person name="Zhang H."/>
            <person name="O'Toole P.W."/>
        </authorList>
    </citation>
    <scope>NUCLEOTIDE SEQUENCE [LARGE SCALE GENOMIC DNA]</scope>
    <source>
        <strain evidence="3 4">DSM 21775</strain>
    </source>
</reference>
<proteinExistence type="predicted"/>
<feature type="domain" description="DUF3899" evidence="2">
    <location>
        <begin position="33"/>
        <end position="116"/>
    </location>
</feature>
<feature type="transmembrane region" description="Helical" evidence="1">
    <location>
        <begin position="7"/>
        <end position="25"/>
    </location>
</feature>
<feature type="transmembrane region" description="Helical" evidence="1">
    <location>
        <begin position="98"/>
        <end position="117"/>
    </location>
</feature>
<comment type="caution">
    <text evidence="3">The sequence shown here is derived from an EMBL/GenBank/DDBJ whole genome shotgun (WGS) entry which is preliminary data.</text>
</comment>
<evidence type="ECO:0000313" key="4">
    <source>
        <dbReference type="Proteomes" id="UP000051589"/>
    </source>
</evidence>
<dbReference type="Pfam" id="PF13038">
    <property type="entry name" value="DUF3899"/>
    <property type="match status" value="1"/>
</dbReference>
<dbReference type="STRING" id="1423803.FD13_GL001153"/>
<dbReference type="EMBL" id="AYZH01000027">
    <property type="protein sequence ID" value="KRN01298.1"/>
    <property type="molecule type" value="Genomic_DNA"/>
</dbReference>
<gene>
    <name evidence="3" type="ORF">FD13_GL001153</name>
</gene>